<feature type="transmembrane region" description="Helical" evidence="1">
    <location>
        <begin position="89"/>
        <end position="109"/>
    </location>
</feature>
<dbReference type="GO" id="GO:0042773">
    <property type="term" value="P:ATP synthesis coupled electron transport"/>
    <property type="evidence" value="ECO:0007669"/>
    <property type="project" value="InterPro"/>
</dbReference>
<dbReference type="EMBL" id="UINC01000136">
    <property type="protein sequence ID" value="SUZ49793.1"/>
    <property type="molecule type" value="Genomic_DNA"/>
</dbReference>
<evidence type="ECO:0000256" key="1">
    <source>
        <dbReference type="SAM" id="Phobius"/>
    </source>
</evidence>
<gene>
    <name evidence="2" type="ORF">METZ01_LOCUS2647</name>
</gene>
<dbReference type="GO" id="GO:0015990">
    <property type="term" value="P:electron transport coupled proton transport"/>
    <property type="evidence" value="ECO:0007669"/>
    <property type="project" value="TreeGrafter"/>
</dbReference>
<dbReference type="GO" id="GO:0048039">
    <property type="term" value="F:ubiquinone binding"/>
    <property type="evidence" value="ECO:0007669"/>
    <property type="project" value="TreeGrafter"/>
</dbReference>
<evidence type="ECO:0008006" key="3">
    <source>
        <dbReference type="Google" id="ProtNLM"/>
    </source>
</evidence>
<accession>A0A381N893</accession>
<dbReference type="PANTHER" id="PTHR43507">
    <property type="entry name" value="NADH-UBIQUINONE OXIDOREDUCTASE CHAIN 4"/>
    <property type="match status" value="1"/>
</dbReference>
<evidence type="ECO:0000313" key="2">
    <source>
        <dbReference type="EMBL" id="SUZ49793.1"/>
    </source>
</evidence>
<dbReference type="AlphaFoldDB" id="A0A381N893"/>
<reference evidence="2" key="1">
    <citation type="submission" date="2018-05" db="EMBL/GenBank/DDBJ databases">
        <authorList>
            <person name="Lanie J.A."/>
            <person name="Ng W.-L."/>
            <person name="Kazmierczak K.M."/>
            <person name="Andrzejewski T.M."/>
            <person name="Davidsen T.M."/>
            <person name="Wayne K.J."/>
            <person name="Tettelin H."/>
            <person name="Glass J.I."/>
            <person name="Rusch D."/>
            <person name="Podicherti R."/>
            <person name="Tsui H.-C.T."/>
            <person name="Winkler M.E."/>
        </authorList>
    </citation>
    <scope>NUCLEOTIDE SEQUENCE</scope>
</reference>
<feature type="transmembrane region" description="Helical" evidence="1">
    <location>
        <begin position="36"/>
        <end position="55"/>
    </location>
</feature>
<name>A0A381N893_9ZZZZ</name>
<protein>
    <recommendedName>
        <fullName evidence="3">NADH-Ubiquinone oxidoreductase (complex I) chain 5 N-terminal domain-containing protein</fullName>
    </recommendedName>
</protein>
<feature type="transmembrane region" description="Helical" evidence="1">
    <location>
        <begin position="6"/>
        <end position="27"/>
    </location>
</feature>
<dbReference type="InterPro" id="IPR003918">
    <property type="entry name" value="NADH_UbQ_OxRdtase"/>
</dbReference>
<keyword evidence="1" id="KW-1133">Transmembrane helix</keyword>
<dbReference type="GO" id="GO:0008137">
    <property type="term" value="F:NADH dehydrogenase (ubiquinone) activity"/>
    <property type="evidence" value="ECO:0007669"/>
    <property type="project" value="InterPro"/>
</dbReference>
<dbReference type="GO" id="GO:0003954">
    <property type="term" value="F:NADH dehydrogenase activity"/>
    <property type="evidence" value="ECO:0007669"/>
    <property type="project" value="TreeGrafter"/>
</dbReference>
<sequence>MVEGFNGLLTATVFLPSAGALVLLLVVKGDKNVRNFAVLIALADLVLALLVFGFFDRGDGADRFQFVDQITWIPDVGLNAEFLLTVDGLSAPLVALTGLLGMCAVLASWHIGFRVKEYFIWLLVLQTA</sequence>
<keyword evidence="1" id="KW-0472">Membrane</keyword>
<proteinExistence type="predicted"/>
<keyword evidence="1" id="KW-0812">Transmembrane</keyword>
<organism evidence="2">
    <name type="scientific">marine metagenome</name>
    <dbReference type="NCBI Taxonomy" id="408172"/>
    <lineage>
        <taxon>unclassified sequences</taxon>
        <taxon>metagenomes</taxon>
        <taxon>ecological metagenomes</taxon>
    </lineage>
</organism>
<feature type="non-terminal residue" evidence="2">
    <location>
        <position position="128"/>
    </location>
</feature>
<dbReference type="PANTHER" id="PTHR43507:SF1">
    <property type="entry name" value="NADH-UBIQUINONE OXIDOREDUCTASE CHAIN 4"/>
    <property type="match status" value="1"/>
</dbReference>